<dbReference type="GO" id="GO:0016020">
    <property type="term" value="C:membrane"/>
    <property type="evidence" value="ECO:0007669"/>
    <property type="project" value="UniProtKB-SubCell"/>
</dbReference>
<reference evidence="9 10" key="1">
    <citation type="submission" date="2016-10" db="EMBL/GenBank/DDBJ databases">
        <authorList>
            <person name="de Groot N.N."/>
        </authorList>
    </citation>
    <scope>NUCLEOTIDE SEQUENCE [LARGE SCALE GENOMIC DNA]</scope>
    <source>
        <strain evidence="9 10">CGMCC 1.8712</strain>
    </source>
</reference>
<evidence type="ECO:0000256" key="6">
    <source>
        <dbReference type="ARBA" id="ARBA00023004"/>
    </source>
</evidence>
<keyword evidence="6" id="KW-0408">Iron</keyword>
<protein>
    <submittedName>
        <fullName evidence="9">Succinate dehydrogenase subunit D</fullName>
    </submittedName>
</protein>
<proteinExistence type="predicted"/>
<dbReference type="STRING" id="555874.SAMN04488065_1771"/>
<keyword evidence="10" id="KW-1185">Reference proteome</keyword>
<sequence>MAERYSSFEAGGRLWLWQRITAAFLVVVLAFHFFLLHFVHHADEVTFAMSAGRMETWSYYSLMILFLVTATFHGVNGVYNALINVGLTGTKRRIVKGALIVASLLLLVQGFRTANAWAGIDLLPIL</sequence>
<dbReference type="Gene3D" id="1.20.1300.10">
    <property type="entry name" value="Fumarate reductase/succinate dehydrogenase, transmembrane subunit"/>
    <property type="match status" value="1"/>
</dbReference>
<evidence type="ECO:0000313" key="10">
    <source>
        <dbReference type="Proteomes" id="UP000236755"/>
    </source>
</evidence>
<dbReference type="InterPro" id="IPR000701">
    <property type="entry name" value="SuccDH_FuR_B_TM-su"/>
</dbReference>
<comment type="subcellular location">
    <subcellularLocation>
        <location evidence="1">Membrane</location>
    </subcellularLocation>
</comment>
<feature type="transmembrane region" description="Helical" evidence="8">
    <location>
        <begin position="20"/>
        <end position="39"/>
    </location>
</feature>
<evidence type="ECO:0000256" key="1">
    <source>
        <dbReference type="ARBA" id="ARBA00004370"/>
    </source>
</evidence>
<gene>
    <name evidence="9" type="ORF">SAMN04488065_1771</name>
</gene>
<dbReference type="SUPFAM" id="SSF81343">
    <property type="entry name" value="Fumarate reductase respiratory complex transmembrane subunits"/>
    <property type="match status" value="1"/>
</dbReference>
<feature type="transmembrane region" description="Helical" evidence="8">
    <location>
        <begin position="59"/>
        <end position="82"/>
    </location>
</feature>
<dbReference type="EMBL" id="FNQT01000002">
    <property type="protein sequence ID" value="SEA08821.1"/>
    <property type="molecule type" value="Genomic_DNA"/>
</dbReference>
<keyword evidence="3 8" id="KW-0812">Transmembrane</keyword>
<evidence type="ECO:0000256" key="2">
    <source>
        <dbReference type="ARBA" id="ARBA00022617"/>
    </source>
</evidence>
<evidence type="ECO:0000256" key="7">
    <source>
        <dbReference type="ARBA" id="ARBA00023136"/>
    </source>
</evidence>
<evidence type="ECO:0000313" key="9">
    <source>
        <dbReference type="EMBL" id="SEA08821.1"/>
    </source>
</evidence>
<evidence type="ECO:0000256" key="3">
    <source>
        <dbReference type="ARBA" id="ARBA00022692"/>
    </source>
</evidence>
<keyword evidence="2" id="KW-0349">Heme</keyword>
<dbReference type="RefSeq" id="WP_092634028.1">
    <property type="nucleotide sequence ID" value="NZ_FNQT01000002.1"/>
</dbReference>
<keyword evidence="4" id="KW-0479">Metal-binding</keyword>
<keyword evidence="7 8" id="KW-0472">Membrane</keyword>
<dbReference type="AlphaFoldDB" id="A0A1H3YCN5"/>
<dbReference type="OrthoDB" id="187639at2157"/>
<name>A0A1H3YCN5_9EURY</name>
<evidence type="ECO:0000256" key="5">
    <source>
        <dbReference type="ARBA" id="ARBA00022989"/>
    </source>
</evidence>
<evidence type="ECO:0000256" key="8">
    <source>
        <dbReference type="SAM" id="Phobius"/>
    </source>
</evidence>
<feature type="transmembrane region" description="Helical" evidence="8">
    <location>
        <begin position="94"/>
        <end position="111"/>
    </location>
</feature>
<accession>A0A1H3YCN5</accession>
<evidence type="ECO:0000256" key="4">
    <source>
        <dbReference type="ARBA" id="ARBA00022723"/>
    </source>
</evidence>
<dbReference type="InterPro" id="IPR034804">
    <property type="entry name" value="SQR/QFR_C/D"/>
</dbReference>
<dbReference type="GO" id="GO:0046872">
    <property type="term" value="F:metal ion binding"/>
    <property type="evidence" value="ECO:0007669"/>
    <property type="project" value="UniProtKB-KW"/>
</dbReference>
<dbReference type="Pfam" id="PF01127">
    <property type="entry name" value="Sdh_cyt"/>
    <property type="match status" value="1"/>
</dbReference>
<organism evidence="9 10">
    <name type="scientific">Haloplanus vescus</name>
    <dbReference type="NCBI Taxonomy" id="555874"/>
    <lineage>
        <taxon>Archaea</taxon>
        <taxon>Methanobacteriati</taxon>
        <taxon>Methanobacteriota</taxon>
        <taxon>Stenosarchaea group</taxon>
        <taxon>Halobacteria</taxon>
        <taxon>Halobacteriales</taxon>
        <taxon>Haloferacaceae</taxon>
        <taxon>Haloplanus</taxon>
    </lineage>
</organism>
<keyword evidence="5 8" id="KW-1133">Transmembrane helix</keyword>
<dbReference type="Proteomes" id="UP000236755">
    <property type="component" value="Unassembled WGS sequence"/>
</dbReference>